<evidence type="ECO:0000256" key="6">
    <source>
        <dbReference type="ARBA" id="ARBA00023002"/>
    </source>
</evidence>
<dbReference type="GeneID" id="28764710"/>
<dbReference type="STRING" id="1460663.A0A177CVH8"/>
<protein>
    <recommendedName>
        <fullName evidence="8">D-amino-acid oxidase</fullName>
        <ecNumber evidence="8">1.4.3.3</ecNumber>
    </recommendedName>
</protein>
<dbReference type="GO" id="GO:0071949">
    <property type="term" value="F:FAD binding"/>
    <property type="evidence" value="ECO:0007669"/>
    <property type="project" value="InterPro"/>
</dbReference>
<comment type="subcellular location">
    <subcellularLocation>
        <location evidence="2">Peroxisome matrix</location>
    </subcellularLocation>
</comment>
<dbReference type="Gene3D" id="3.40.50.720">
    <property type="entry name" value="NAD(P)-binding Rossmann-like Domain"/>
    <property type="match status" value="1"/>
</dbReference>
<comment type="cofactor">
    <cofactor evidence="1 10">
        <name>FAD</name>
        <dbReference type="ChEBI" id="CHEBI:57692"/>
    </cofactor>
</comment>
<dbReference type="EC" id="1.4.3.3" evidence="8"/>
<keyword evidence="6" id="KW-0560">Oxidoreductase</keyword>
<feature type="binding site" evidence="10">
    <location>
        <position position="243"/>
    </location>
    <ligand>
        <name>D-dopa</name>
        <dbReference type="ChEBI" id="CHEBI:149689"/>
    </ligand>
</feature>
<dbReference type="PANTHER" id="PTHR11530:SF16">
    <property type="entry name" value="D-AMINO ACID OXIDASE (AFU_ORTHOLOGUE AFUA_5G11290)"/>
    <property type="match status" value="1"/>
</dbReference>
<dbReference type="SUPFAM" id="SSF54373">
    <property type="entry name" value="FAD-linked reductases, C-terminal domain"/>
    <property type="match status" value="1"/>
</dbReference>
<evidence type="ECO:0000256" key="1">
    <source>
        <dbReference type="ARBA" id="ARBA00001974"/>
    </source>
</evidence>
<dbReference type="GO" id="GO:0005782">
    <property type="term" value="C:peroxisomal matrix"/>
    <property type="evidence" value="ECO:0007669"/>
    <property type="project" value="UniProtKB-SubCell"/>
</dbReference>
<keyword evidence="13" id="KW-1185">Reference proteome</keyword>
<dbReference type="OrthoDB" id="409956at2759"/>
<evidence type="ECO:0000256" key="8">
    <source>
        <dbReference type="ARBA" id="ARBA00039101"/>
    </source>
</evidence>
<keyword evidence="7" id="KW-0576">Peroxisome</keyword>
<proteinExistence type="inferred from homology"/>
<dbReference type="Pfam" id="PF01266">
    <property type="entry name" value="DAO"/>
    <property type="match status" value="1"/>
</dbReference>
<dbReference type="GO" id="GO:0003884">
    <property type="term" value="F:D-amino-acid oxidase activity"/>
    <property type="evidence" value="ECO:0007669"/>
    <property type="project" value="UniProtKB-EC"/>
</dbReference>
<dbReference type="Gene3D" id="3.30.9.10">
    <property type="entry name" value="D-Amino Acid Oxidase, subunit A, domain 2"/>
    <property type="match status" value="1"/>
</dbReference>
<dbReference type="EMBL" id="KV441548">
    <property type="protein sequence ID" value="OAG11533.1"/>
    <property type="molecule type" value="Genomic_DNA"/>
</dbReference>
<evidence type="ECO:0000313" key="13">
    <source>
        <dbReference type="Proteomes" id="UP000077069"/>
    </source>
</evidence>
<evidence type="ECO:0000259" key="11">
    <source>
        <dbReference type="Pfam" id="PF01266"/>
    </source>
</evidence>
<dbReference type="InParanoid" id="A0A177CVH8"/>
<organism evidence="12 13">
    <name type="scientific">Paraphaeosphaeria sporulosa</name>
    <dbReference type="NCBI Taxonomy" id="1460663"/>
    <lineage>
        <taxon>Eukaryota</taxon>
        <taxon>Fungi</taxon>
        <taxon>Dikarya</taxon>
        <taxon>Ascomycota</taxon>
        <taxon>Pezizomycotina</taxon>
        <taxon>Dothideomycetes</taxon>
        <taxon>Pleosporomycetidae</taxon>
        <taxon>Pleosporales</taxon>
        <taxon>Massarineae</taxon>
        <taxon>Didymosphaeriaceae</taxon>
        <taxon>Paraphaeosphaeria</taxon>
    </lineage>
</organism>
<evidence type="ECO:0000256" key="2">
    <source>
        <dbReference type="ARBA" id="ARBA00004253"/>
    </source>
</evidence>
<dbReference type="SUPFAM" id="SSF51971">
    <property type="entry name" value="Nucleotide-binding domain"/>
    <property type="match status" value="1"/>
</dbReference>
<comment type="catalytic activity">
    <reaction evidence="9">
        <text>a D-alpha-amino acid + O2 + H2O = a 2-oxocarboxylate + H2O2 + NH4(+)</text>
        <dbReference type="Rhea" id="RHEA:21816"/>
        <dbReference type="ChEBI" id="CHEBI:15377"/>
        <dbReference type="ChEBI" id="CHEBI:15379"/>
        <dbReference type="ChEBI" id="CHEBI:16240"/>
        <dbReference type="ChEBI" id="CHEBI:28938"/>
        <dbReference type="ChEBI" id="CHEBI:35179"/>
        <dbReference type="ChEBI" id="CHEBI:59871"/>
        <dbReference type="EC" id="1.4.3.3"/>
    </reaction>
    <physiologicalReaction direction="left-to-right" evidence="9">
        <dbReference type="Rhea" id="RHEA:21817"/>
    </physiologicalReaction>
</comment>
<dbReference type="PROSITE" id="PS00677">
    <property type="entry name" value="DAO"/>
    <property type="match status" value="1"/>
</dbReference>
<feature type="binding site" evidence="10">
    <location>
        <position position="306"/>
    </location>
    <ligand>
        <name>D-dopa</name>
        <dbReference type="ChEBI" id="CHEBI:149689"/>
    </ligand>
</feature>
<dbReference type="Proteomes" id="UP000077069">
    <property type="component" value="Unassembled WGS sequence"/>
</dbReference>
<dbReference type="PIRSF" id="PIRSF000189">
    <property type="entry name" value="D-aa_oxidase"/>
    <property type="match status" value="1"/>
</dbReference>
<dbReference type="InterPro" id="IPR006076">
    <property type="entry name" value="FAD-dep_OxRdtase"/>
</dbReference>
<gene>
    <name evidence="12" type="ORF">CC84DRAFT_1192052</name>
</gene>
<dbReference type="RefSeq" id="XP_018041898.1">
    <property type="nucleotide sequence ID" value="XM_018181224.1"/>
</dbReference>
<accession>A0A177CVH8</accession>
<keyword evidence="5 10" id="KW-0274">FAD</keyword>
<evidence type="ECO:0000256" key="3">
    <source>
        <dbReference type="ARBA" id="ARBA00006730"/>
    </source>
</evidence>
<evidence type="ECO:0000256" key="9">
    <source>
        <dbReference type="ARBA" id="ARBA00049547"/>
    </source>
</evidence>
<evidence type="ECO:0000256" key="10">
    <source>
        <dbReference type="PIRSR" id="PIRSR000189-1"/>
    </source>
</evidence>
<evidence type="ECO:0000313" key="12">
    <source>
        <dbReference type="EMBL" id="OAG11533.1"/>
    </source>
</evidence>
<dbReference type="InterPro" id="IPR023209">
    <property type="entry name" value="DAO"/>
</dbReference>
<dbReference type="InterPro" id="IPR006181">
    <property type="entry name" value="D-amino_acid_oxidase_CS"/>
</dbReference>
<keyword evidence="4" id="KW-0285">Flavoprotein</keyword>
<sequence length="360" mass="38847">MDKRNVCVIGAGVAGLTTAYLLSQNRRYRIVVAAKHMPGDYDIEYASPWAGANYMPVSLRGTREEQWDRDTWAPLADLAQNHPDAGVHFQECEIHSRAKDIGSATADWFAELLSPNPWFKDVVPNFRVLPKESLPPGIDSATAFTSVCINTAIYLPWLVSQCLKNGVIFKRAVFKHIREAAQFAPSGKVDIVINCTGLGASVLGGVEDTTVVPARAQIVLVRNDAGKMMDFSGTDDGEGEACYIMTRAAGGGTILGGCYQKGNWESQVDPNLAVRIMKRAVASCPTLTGGKGIEHLDIIRHGVGLRPVREGGTRVEKERIEGLWVVHNYGAGGAGYQSSYGCASNAVQLVEETLAPASKI</sequence>
<feature type="binding site" evidence="10">
    <location>
        <position position="196"/>
    </location>
    <ligand>
        <name>FAD</name>
        <dbReference type="ChEBI" id="CHEBI:57692"/>
    </ligand>
</feature>
<evidence type="ECO:0000256" key="4">
    <source>
        <dbReference type="ARBA" id="ARBA00022630"/>
    </source>
</evidence>
<feature type="domain" description="FAD dependent oxidoreductase" evidence="11">
    <location>
        <begin position="6"/>
        <end position="345"/>
    </location>
</feature>
<dbReference type="GO" id="GO:0019478">
    <property type="term" value="P:D-amino acid catabolic process"/>
    <property type="evidence" value="ECO:0007669"/>
    <property type="project" value="TreeGrafter"/>
</dbReference>
<reference evidence="12 13" key="1">
    <citation type="submission" date="2016-05" db="EMBL/GenBank/DDBJ databases">
        <title>Comparative analysis of secretome profiles of manganese(II)-oxidizing ascomycete fungi.</title>
        <authorList>
            <consortium name="DOE Joint Genome Institute"/>
            <person name="Zeiner C.A."/>
            <person name="Purvine S.O."/>
            <person name="Zink E.M."/>
            <person name="Wu S."/>
            <person name="Pasa-Tolic L."/>
            <person name="Chaput D.L."/>
            <person name="Haridas S."/>
            <person name="Grigoriev I.V."/>
            <person name="Santelli C.M."/>
            <person name="Hansel C.M."/>
        </authorList>
    </citation>
    <scope>NUCLEOTIDE SEQUENCE [LARGE SCALE GENOMIC DNA]</scope>
    <source>
        <strain evidence="12 13">AP3s5-JAC2a</strain>
    </source>
</reference>
<dbReference type="AlphaFoldDB" id="A0A177CVH8"/>
<name>A0A177CVH8_9PLEO</name>
<evidence type="ECO:0000256" key="5">
    <source>
        <dbReference type="ARBA" id="ARBA00022827"/>
    </source>
</evidence>
<dbReference type="FunFam" id="3.30.9.10:FF:000018">
    <property type="entry name" value="D-amino acid oxidase, putative"/>
    <property type="match status" value="1"/>
</dbReference>
<dbReference type="PANTHER" id="PTHR11530">
    <property type="entry name" value="D-AMINO ACID OXIDASE"/>
    <property type="match status" value="1"/>
</dbReference>
<evidence type="ECO:0000256" key="7">
    <source>
        <dbReference type="ARBA" id="ARBA00023140"/>
    </source>
</evidence>
<comment type="similarity">
    <text evidence="3">Belongs to the DAMOX/DASOX family.</text>
</comment>
<feature type="binding site" evidence="10">
    <location>
        <position position="333"/>
    </location>
    <ligand>
        <name>D-dopa</name>
        <dbReference type="ChEBI" id="CHEBI:149689"/>
    </ligand>
</feature>